<sequence length="354" mass="39454">MDSIRVFFLFLLVIISPISVAVASEELYSSEQLVSRQFGEPSLKQVRQGLQDVLVKVAGNRDVLSKPVILERTRNAKRMLQQFGYRAAQQAIEPDGQAKIAYILRLDFDSRAVDQMLEAAGERPLGALRPSLVVWLAAQQRGQRDYVSPDGYIYDKVKAAAAKRGLPLRLPLLDLSDQRALPVSDLWGLFDSSIQDASARYRADAVLAGRMIQTSSGNWRYEWLLLQGGKPQRFSGNGSLNSEIPEVMDQTADKLFAALKGSGFSYRLEGLAVRISSVNTLSDYIDIVDYMKSITAVTAVHTVMMQENTLELMIELDGNLEQFEHALGLQPQLVPTESVGQDLTGLTLNYRWLR</sequence>
<evidence type="ECO:0000313" key="2">
    <source>
        <dbReference type="Proteomes" id="UP000640333"/>
    </source>
</evidence>
<dbReference type="EMBL" id="JADEYS010000008">
    <property type="protein sequence ID" value="MBE9397528.1"/>
    <property type="molecule type" value="Genomic_DNA"/>
</dbReference>
<proteinExistence type="predicted"/>
<accession>A0A8J7FJV3</accession>
<dbReference type="AlphaFoldDB" id="A0A8J7FJV3"/>
<dbReference type="InterPro" id="IPR018642">
    <property type="entry name" value="DUF2066"/>
</dbReference>
<reference evidence="1" key="1">
    <citation type="submission" date="2020-10" db="EMBL/GenBank/DDBJ databases">
        <title>Bacterium isolated from coastal waters sediment.</title>
        <authorList>
            <person name="Chen R.-J."/>
            <person name="Lu D.-C."/>
            <person name="Zhu K.-L."/>
            <person name="Du Z.-J."/>
        </authorList>
    </citation>
    <scope>NUCLEOTIDE SEQUENCE</scope>
    <source>
        <strain evidence="1">N1Y112</strain>
    </source>
</reference>
<dbReference type="RefSeq" id="WP_193953082.1">
    <property type="nucleotide sequence ID" value="NZ_JADEYS010000008.1"/>
</dbReference>
<evidence type="ECO:0000313" key="1">
    <source>
        <dbReference type="EMBL" id="MBE9397528.1"/>
    </source>
</evidence>
<dbReference type="Proteomes" id="UP000640333">
    <property type="component" value="Unassembled WGS sequence"/>
</dbReference>
<protein>
    <submittedName>
        <fullName evidence="1">DUF2066 domain-containing protein</fullName>
    </submittedName>
</protein>
<name>A0A8J7FJV3_9GAMM</name>
<dbReference type="Pfam" id="PF09839">
    <property type="entry name" value="DUF2066"/>
    <property type="match status" value="1"/>
</dbReference>
<comment type="caution">
    <text evidence="1">The sequence shown here is derived from an EMBL/GenBank/DDBJ whole genome shotgun (WGS) entry which is preliminary data.</text>
</comment>
<keyword evidence="2" id="KW-1185">Reference proteome</keyword>
<gene>
    <name evidence="1" type="ORF">IOQ59_09685</name>
</gene>
<organism evidence="1 2">
    <name type="scientific">Pontibacterium sinense</name>
    <dbReference type="NCBI Taxonomy" id="2781979"/>
    <lineage>
        <taxon>Bacteria</taxon>
        <taxon>Pseudomonadati</taxon>
        <taxon>Pseudomonadota</taxon>
        <taxon>Gammaproteobacteria</taxon>
        <taxon>Oceanospirillales</taxon>
        <taxon>Oceanospirillaceae</taxon>
        <taxon>Pontibacterium</taxon>
    </lineage>
</organism>